<comment type="caution">
    <text evidence="2">The sequence shown here is derived from an EMBL/GenBank/DDBJ whole genome shotgun (WGS) entry which is preliminary data.</text>
</comment>
<evidence type="ECO:0000313" key="2">
    <source>
        <dbReference type="EMBL" id="MBL0742730.1"/>
    </source>
</evidence>
<sequence>MSKRKLKWVDRDLKWFVWVVLFGAFPFLASLLIELNRQDFSCCAFIKTSDVASSGLALFVTNFNLVGVARRRNSEKRLTLILLSVAGIFLMGVCAAVIGSNIETGAYFNMALYVIVSGSIVLSYLSNRYLFVYTKLKKL</sequence>
<keyword evidence="1" id="KW-0812">Transmembrane</keyword>
<keyword evidence="1" id="KW-1133">Transmembrane helix</keyword>
<dbReference type="EMBL" id="JAERRB010000005">
    <property type="protein sequence ID" value="MBL0742730.1"/>
    <property type="molecule type" value="Genomic_DNA"/>
</dbReference>
<feature type="transmembrane region" description="Helical" evidence="1">
    <location>
        <begin position="45"/>
        <end position="66"/>
    </location>
</feature>
<keyword evidence="3" id="KW-1185">Reference proteome</keyword>
<accession>A0ABS1KTP8</accession>
<gene>
    <name evidence="2" type="ORF">JI741_16005</name>
</gene>
<protein>
    <recommendedName>
        <fullName evidence="4">Transmembrane protein</fullName>
    </recommendedName>
</protein>
<keyword evidence="1" id="KW-0472">Membrane</keyword>
<feature type="transmembrane region" description="Helical" evidence="1">
    <location>
        <begin position="78"/>
        <end position="98"/>
    </location>
</feature>
<organism evidence="2 3">
    <name type="scientific">Chryseolinea lacunae</name>
    <dbReference type="NCBI Taxonomy" id="2801331"/>
    <lineage>
        <taxon>Bacteria</taxon>
        <taxon>Pseudomonadati</taxon>
        <taxon>Bacteroidota</taxon>
        <taxon>Cytophagia</taxon>
        <taxon>Cytophagales</taxon>
        <taxon>Fulvivirgaceae</taxon>
        <taxon>Chryseolinea</taxon>
    </lineage>
</organism>
<name>A0ABS1KTP8_9BACT</name>
<evidence type="ECO:0000256" key="1">
    <source>
        <dbReference type="SAM" id="Phobius"/>
    </source>
</evidence>
<proteinExistence type="predicted"/>
<dbReference type="Proteomes" id="UP000613030">
    <property type="component" value="Unassembled WGS sequence"/>
</dbReference>
<evidence type="ECO:0000313" key="3">
    <source>
        <dbReference type="Proteomes" id="UP000613030"/>
    </source>
</evidence>
<reference evidence="2 3" key="1">
    <citation type="submission" date="2021-01" db="EMBL/GenBank/DDBJ databases">
        <title>Chryseolinea sp. Jin1 Genome sequencing and assembly.</title>
        <authorList>
            <person name="Kim I."/>
        </authorList>
    </citation>
    <scope>NUCLEOTIDE SEQUENCE [LARGE SCALE GENOMIC DNA]</scope>
    <source>
        <strain evidence="2 3">Jin1</strain>
    </source>
</reference>
<evidence type="ECO:0008006" key="4">
    <source>
        <dbReference type="Google" id="ProtNLM"/>
    </source>
</evidence>
<feature type="transmembrane region" description="Helical" evidence="1">
    <location>
        <begin position="12"/>
        <end position="33"/>
    </location>
</feature>
<feature type="transmembrane region" description="Helical" evidence="1">
    <location>
        <begin position="110"/>
        <end position="131"/>
    </location>
</feature>